<dbReference type="AlphaFoldDB" id="A0A6M5YQE1"/>
<dbReference type="EMBL" id="CP053452">
    <property type="protein sequence ID" value="QJW95724.1"/>
    <property type="molecule type" value="Genomic_DNA"/>
</dbReference>
<dbReference type="Proteomes" id="UP000503447">
    <property type="component" value="Chromosome"/>
</dbReference>
<protein>
    <submittedName>
        <fullName evidence="1">Uncharacterized protein</fullName>
    </submittedName>
</protein>
<organism evidence="1 2">
    <name type="scientific">Frigoriglobus tundricola</name>
    <dbReference type="NCBI Taxonomy" id="2774151"/>
    <lineage>
        <taxon>Bacteria</taxon>
        <taxon>Pseudomonadati</taxon>
        <taxon>Planctomycetota</taxon>
        <taxon>Planctomycetia</taxon>
        <taxon>Gemmatales</taxon>
        <taxon>Gemmataceae</taxon>
        <taxon>Frigoriglobus</taxon>
    </lineage>
</organism>
<dbReference type="KEGG" id="ftj:FTUN_3278"/>
<name>A0A6M5YQE1_9BACT</name>
<keyword evidence="2" id="KW-1185">Reference proteome</keyword>
<proteinExistence type="predicted"/>
<reference evidence="2" key="1">
    <citation type="submission" date="2020-05" db="EMBL/GenBank/DDBJ databases">
        <title>Frigoriglobus tundricola gen. nov., sp. nov., a psychrotolerant cellulolytic planctomycete of the family Gemmataceae with two divergent copies of 16S rRNA gene.</title>
        <authorList>
            <person name="Kulichevskaya I.S."/>
            <person name="Ivanova A.A."/>
            <person name="Naumoff D.G."/>
            <person name="Beletsky A.V."/>
            <person name="Rijpstra W.I.C."/>
            <person name="Sinninghe Damste J.S."/>
            <person name="Mardanov A.V."/>
            <person name="Ravin N.V."/>
            <person name="Dedysh S.N."/>
        </authorList>
    </citation>
    <scope>NUCLEOTIDE SEQUENCE [LARGE SCALE GENOMIC DNA]</scope>
    <source>
        <strain evidence="2">PL17</strain>
    </source>
</reference>
<sequence length="61" mass="7054">MTRGFINGREFEGLRDADDRFGSVLEAFRGGEYLWVPWEARGKWSSRRPPRSSTSSTARPY</sequence>
<dbReference type="InterPro" id="IPR009211">
    <property type="entry name" value="TagJ"/>
</dbReference>
<dbReference type="SUPFAM" id="SSF144059">
    <property type="entry name" value="ImpE-like"/>
    <property type="match status" value="1"/>
</dbReference>
<accession>A0A6M5YQE1</accession>
<gene>
    <name evidence="1" type="ORF">FTUN_3278</name>
</gene>
<evidence type="ECO:0000313" key="2">
    <source>
        <dbReference type="Proteomes" id="UP000503447"/>
    </source>
</evidence>
<dbReference type="Pfam" id="PF07024">
    <property type="entry name" value="ImpE"/>
    <property type="match status" value="1"/>
</dbReference>
<evidence type="ECO:0000313" key="1">
    <source>
        <dbReference type="EMBL" id="QJW95724.1"/>
    </source>
</evidence>